<dbReference type="OrthoDB" id="9911569at2"/>
<dbReference type="RefSeq" id="WP_073081046.1">
    <property type="nucleotide sequence ID" value="NZ_FRBL01000004.1"/>
</dbReference>
<dbReference type="AlphaFoldDB" id="A0A1M7CJ85"/>
<protein>
    <submittedName>
        <fullName evidence="1">Uncharacterized protein</fullName>
    </submittedName>
</protein>
<reference evidence="1 2" key="1">
    <citation type="submission" date="2016-11" db="EMBL/GenBank/DDBJ databases">
        <authorList>
            <person name="Jaros S."/>
            <person name="Januszkiewicz K."/>
            <person name="Wedrychowicz H."/>
        </authorList>
    </citation>
    <scope>NUCLEOTIDE SEQUENCE [LARGE SCALE GENOMIC DNA]</scope>
    <source>
        <strain evidence="1 2">DSM 27406</strain>
    </source>
</reference>
<keyword evidence="2" id="KW-1185">Reference proteome</keyword>
<dbReference type="Proteomes" id="UP000184420">
    <property type="component" value="Unassembled WGS sequence"/>
</dbReference>
<name>A0A1M7CJ85_9BACT</name>
<organism evidence="1 2">
    <name type="scientific">Chitinophaga jiangningensis</name>
    <dbReference type="NCBI Taxonomy" id="1419482"/>
    <lineage>
        <taxon>Bacteria</taxon>
        <taxon>Pseudomonadati</taxon>
        <taxon>Bacteroidota</taxon>
        <taxon>Chitinophagia</taxon>
        <taxon>Chitinophagales</taxon>
        <taxon>Chitinophagaceae</taxon>
        <taxon>Chitinophaga</taxon>
    </lineage>
</organism>
<evidence type="ECO:0000313" key="1">
    <source>
        <dbReference type="EMBL" id="SHL67243.1"/>
    </source>
</evidence>
<dbReference type="STRING" id="1419482.SAMN05444266_104349"/>
<dbReference type="EMBL" id="FRBL01000004">
    <property type="protein sequence ID" value="SHL67243.1"/>
    <property type="molecule type" value="Genomic_DNA"/>
</dbReference>
<proteinExistence type="predicted"/>
<evidence type="ECO:0000313" key="2">
    <source>
        <dbReference type="Proteomes" id="UP000184420"/>
    </source>
</evidence>
<gene>
    <name evidence="1" type="ORF">SAMN05444266_104349</name>
</gene>
<sequence length="117" mass="12897">MKRRSTIKAFSLLLIFSLHLLTGFTCSAIMMAQSSKHSSHQQHCCSGDMVKFTLLDKAINASLEVAAAPAYMQPAAASLYNTNLAEATPAALQRYLTNHSRSLPVRDIRIEIQSFLI</sequence>
<accession>A0A1M7CJ85</accession>